<dbReference type="InParanoid" id="K0KK82"/>
<protein>
    <submittedName>
        <fullName evidence="2">Uncharacterized protein</fullName>
    </submittedName>
</protein>
<keyword evidence="1" id="KW-0472">Membrane</keyword>
<gene>
    <name evidence="2" type="ORF">BN7_5225</name>
</gene>
<proteinExistence type="predicted"/>
<accession>K0KK82</accession>
<organism evidence="2 3">
    <name type="scientific">Wickerhamomyces ciferrii (strain ATCC 14091 / BCRC 22168 / CBS 111 / JCM 3599 / NBRC 0793 / NRRL Y-1031 F-60-10)</name>
    <name type="common">Yeast</name>
    <name type="synonym">Pichia ciferrii</name>
    <dbReference type="NCBI Taxonomy" id="1206466"/>
    <lineage>
        <taxon>Eukaryota</taxon>
        <taxon>Fungi</taxon>
        <taxon>Dikarya</taxon>
        <taxon>Ascomycota</taxon>
        <taxon>Saccharomycotina</taxon>
        <taxon>Saccharomycetes</taxon>
        <taxon>Phaffomycetales</taxon>
        <taxon>Wickerhamomycetaceae</taxon>
        <taxon>Wickerhamomyces</taxon>
    </lineage>
</organism>
<evidence type="ECO:0000313" key="3">
    <source>
        <dbReference type="Proteomes" id="UP000009328"/>
    </source>
</evidence>
<reference evidence="2 3" key="1">
    <citation type="journal article" date="2012" name="Eukaryot. Cell">
        <title>Draft genome sequence of Wickerhamomyces ciferrii NRRL Y-1031 F-60-10.</title>
        <authorList>
            <person name="Schneider J."/>
            <person name="Andrea H."/>
            <person name="Blom J."/>
            <person name="Jaenicke S."/>
            <person name="Ruckert C."/>
            <person name="Schorsch C."/>
            <person name="Szczepanowski R."/>
            <person name="Farwick M."/>
            <person name="Goesmann A."/>
            <person name="Puhler A."/>
            <person name="Schaffer S."/>
            <person name="Tauch A."/>
            <person name="Kohler T."/>
            <person name="Brinkrolf K."/>
        </authorList>
    </citation>
    <scope>NUCLEOTIDE SEQUENCE [LARGE SCALE GENOMIC DNA]</scope>
    <source>
        <strain evidence="3">ATCC 14091 / BCRC 22168 / CBS 111 / JCM 3599 / NBRC 0793 / NRRL Y-1031 F-60-10</strain>
    </source>
</reference>
<feature type="transmembrane region" description="Helical" evidence="1">
    <location>
        <begin position="59"/>
        <end position="79"/>
    </location>
</feature>
<evidence type="ECO:0000313" key="2">
    <source>
        <dbReference type="EMBL" id="CCH45640.1"/>
    </source>
</evidence>
<dbReference type="AlphaFoldDB" id="K0KK82"/>
<keyword evidence="1" id="KW-0812">Transmembrane</keyword>
<dbReference type="EMBL" id="CAIF01000206">
    <property type="protein sequence ID" value="CCH45640.1"/>
    <property type="molecule type" value="Genomic_DNA"/>
</dbReference>
<sequence length="102" mass="11271">MIMDSYSIGVLAYFKSSSTSTSCKFSTVDELISVSLEFPDPLYLINFQIKPLLSPGTDIPLIILAIHAILSWKLVVYIISSRALGLNFGTVKAILQPVHDPW</sequence>
<dbReference type="HOGENOM" id="CLU_2279637_0_0_1"/>
<evidence type="ECO:0000256" key="1">
    <source>
        <dbReference type="SAM" id="Phobius"/>
    </source>
</evidence>
<name>K0KK82_WICCF</name>
<keyword evidence="3" id="KW-1185">Reference proteome</keyword>
<dbReference type="Proteomes" id="UP000009328">
    <property type="component" value="Unassembled WGS sequence"/>
</dbReference>
<comment type="caution">
    <text evidence="2">The sequence shown here is derived from an EMBL/GenBank/DDBJ whole genome shotgun (WGS) entry which is preliminary data.</text>
</comment>
<keyword evidence="1" id="KW-1133">Transmembrane helix</keyword>